<evidence type="ECO:0000313" key="3">
    <source>
        <dbReference type="Proteomes" id="UP001310890"/>
    </source>
</evidence>
<dbReference type="Proteomes" id="UP001310890">
    <property type="component" value="Unassembled WGS sequence"/>
</dbReference>
<dbReference type="AlphaFoldDB" id="A0AAN7YK85"/>
<comment type="caution">
    <text evidence="2">The sequence shown here is derived from an EMBL/GenBank/DDBJ whole genome shotgun (WGS) entry which is preliminary data.</text>
</comment>
<reference evidence="2" key="1">
    <citation type="submission" date="2023-08" db="EMBL/GenBank/DDBJ databases">
        <title>Black Yeasts Isolated from many extreme environments.</title>
        <authorList>
            <person name="Coleine C."/>
            <person name="Stajich J.E."/>
            <person name="Selbmann L."/>
        </authorList>
    </citation>
    <scope>NUCLEOTIDE SEQUENCE</scope>
    <source>
        <strain evidence="2">CCFEE 5401</strain>
    </source>
</reference>
<gene>
    <name evidence="2" type="ORF">LTR62_003954</name>
</gene>
<name>A0AAN7YK85_9PEZI</name>
<feature type="region of interest" description="Disordered" evidence="1">
    <location>
        <begin position="118"/>
        <end position="145"/>
    </location>
</feature>
<protein>
    <submittedName>
        <fullName evidence="2">Uncharacterized protein</fullName>
    </submittedName>
</protein>
<organism evidence="2 3">
    <name type="scientific">Meristemomyces frigidus</name>
    <dbReference type="NCBI Taxonomy" id="1508187"/>
    <lineage>
        <taxon>Eukaryota</taxon>
        <taxon>Fungi</taxon>
        <taxon>Dikarya</taxon>
        <taxon>Ascomycota</taxon>
        <taxon>Pezizomycotina</taxon>
        <taxon>Dothideomycetes</taxon>
        <taxon>Dothideomycetidae</taxon>
        <taxon>Mycosphaerellales</taxon>
        <taxon>Teratosphaeriaceae</taxon>
        <taxon>Meristemomyces</taxon>
    </lineage>
</organism>
<accession>A0AAN7YK85</accession>
<evidence type="ECO:0000256" key="1">
    <source>
        <dbReference type="SAM" id="MobiDB-lite"/>
    </source>
</evidence>
<proteinExistence type="predicted"/>
<sequence length="280" mass="31648">MFATPLIVDIRYFNTWEEIASVARTLHTDRDPVILVCRHARRPRQRFRNLRWHQWRQRGINQAVWVIEEELRQTGDANVRDAFRRREDEVTPDLIARRLRQDDEAHRKSEDADASAILGSAGGEHNNDSPYNHFADNGLDLSDIDDEDQTHQDVLANAAPAPAAATSNAPTAIAPNPAAAVTRSPAMSAADNRSANNVRHEFPCPVQKCWVPTNAKLRRRTELVAHMREGHQIALDKTIGGPKDKSAYNRRQNKIVRDWLDVLGESWEGTIFEDGADEDA</sequence>
<evidence type="ECO:0000313" key="2">
    <source>
        <dbReference type="EMBL" id="KAK5112639.1"/>
    </source>
</evidence>
<dbReference type="EMBL" id="JAVRRL010000029">
    <property type="protein sequence ID" value="KAK5112639.1"/>
    <property type="molecule type" value="Genomic_DNA"/>
</dbReference>